<keyword evidence="11 16" id="KW-0694">RNA-binding</keyword>
<dbReference type="SUPFAM" id="SSF52540">
    <property type="entry name" value="P-loop containing nucleoside triphosphate hydrolases"/>
    <property type="match status" value="1"/>
</dbReference>
<keyword evidence="12" id="KW-0051">Antiviral defense</keyword>
<evidence type="ECO:0000256" key="16">
    <source>
        <dbReference type="PROSITE-ProRule" id="PRU00657"/>
    </source>
</evidence>
<dbReference type="InterPro" id="IPR001650">
    <property type="entry name" value="Helicase_C-like"/>
</dbReference>
<dbReference type="GO" id="GO:0046872">
    <property type="term" value="F:metal ion binding"/>
    <property type="evidence" value="ECO:0007669"/>
    <property type="project" value="UniProtKB-KW"/>
</dbReference>
<dbReference type="Pfam" id="PF00271">
    <property type="entry name" value="Helicase_C"/>
    <property type="match status" value="1"/>
</dbReference>
<evidence type="ECO:0000313" key="23">
    <source>
        <dbReference type="EMBL" id="KAK5165182.1"/>
    </source>
</evidence>
<evidence type="ECO:0000256" key="15">
    <source>
        <dbReference type="ARBA" id="ARBA00035116"/>
    </source>
</evidence>
<evidence type="ECO:0000256" key="7">
    <source>
        <dbReference type="ARBA" id="ARBA00022801"/>
    </source>
</evidence>
<feature type="region of interest" description="Disordered" evidence="17">
    <location>
        <begin position="1"/>
        <end position="28"/>
    </location>
</feature>
<dbReference type="GO" id="GO:0050688">
    <property type="term" value="P:regulation of defense response to virus"/>
    <property type="evidence" value="ECO:0007669"/>
    <property type="project" value="UniProtKB-KW"/>
</dbReference>
<feature type="compositionally biased region" description="Acidic residues" evidence="17">
    <location>
        <begin position="1"/>
        <end position="10"/>
    </location>
</feature>
<keyword evidence="5" id="KW-0677">Repeat</keyword>
<dbReference type="InterPro" id="IPR005034">
    <property type="entry name" value="Dicer_dimerisation"/>
</dbReference>
<evidence type="ECO:0000256" key="3">
    <source>
        <dbReference type="ARBA" id="ARBA00022721"/>
    </source>
</evidence>
<evidence type="ECO:0000259" key="18">
    <source>
        <dbReference type="PROSITE" id="PS50142"/>
    </source>
</evidence>
<dbReference type="Pfam" id="PF00636">
    <property type="entry name" value="Ribonuclease_3"/>
    <property type="match status" value="2"/>
</dbReference>
<dbReference type="GO" id="GO:0005737">
    <property type="term" value="C:cytoplasm"/>
    <property type="evidence" value="ECO:0007669"/>
    <property type="project" value="TreeGrafter"/>
</dbReference>
<dbReference type="PROSITE" id="PS51192">
    <property type="entry name" value="HELICASE_ATP_BIND_1"/>
    <property type="match status" value="1"/>
</dbReference>
<evidence type="ECO:0000256" key="12">
    <source>
        <dbReference type="ARBA" id="ARBA00023118"/>
    </source>
</evidence>
<evidence type="ECO:0000256" key="6">
    <source>
        <dbReference type="ARBA" id="ARBA00022741"/>
    </source>
</evidence>
<dbReference type="CDD" id="cd00593">
    <property type="entry name" value="RIBOc"/>
    <property type="match status" value="2"/>
</dbReference>
<evidence type="ECO:0000259" key="20">
    <source>
        <dbReference type="PROSITE" id="PS51192"/>
    </source>
</evidence>
<feature type="domain" description="Dicer dsRNA-binding fold" evidence="22">
    <location>
        <begin position="605"/>
        <end position="695"/>
    </location>
</feature>
<dbReference type="InterPro" id="IPR014001">
    <property type="entry name" value="Helicase_ATP-bd"/>
</dbReference>
<dbReference type="Gene3D" id="1.10.1520.10">
    <property type="entry name" value="Ribonuclease III domain"/>
    <property type="match status" value="2"/>
</dbReference>
<dbReference type="GeneID" id="89930612"/>
<comment type="caution">
    <text evidence="23">The sequence shown here is derived from an EMBL/GenBank/DDBJ whole genome shotgun (WGS) entry which is preliminary data.</text>
</comment>
<evidence type="ECO:0000256" key="4">
    <source>
        <dbReference type="ARBA" id="ARBA00022723"/>
    </source>
</evidence>
<name>A0AAV9P1G9_9PEZI</name>
<keyword evidence="3" id="KW-0930">Antiviral protein</keyword>
<evidence type="ECO:0000256" key="10">
    <source>
        <dbReference type="ARBA" id="ARBA00022842"/>
    </source>
</evidence>
<comment type="cofactor">
    <cofactor evidence="2">
        <name>Mg(2+)</name>
        <dbReference type="ChEBI" id="CHEBI:18420"/>
    </cofactor>
</comment>
<dbReference type="InterPro" id="IPR036389">
    <property type="entry name" value="RNase_III_sf"/>
</dbReference>
<reference evidence="23 24" key="1">
    <citation type="submission" date="2023-08" db="EMBL/GenBank/DDBJ databases">
        <title>Black Yeasts Isolated from many extreme environments.</title>
        <authorList>
            <person name="Coleine C."/>
            <person name="Stajich J.E."/>
            <person name="Selbmann L."/>
        </authorList>
    </citation>
    <scope>NUCLEOTIDE SEQUENCE [LARGE SCALE GENOMIC DNA]</scope>
    <source>
        <strain evidence="23 24">CCFEE 5935</strain>
    </source>
</reference>
<proteinExistence type="inferred from homology"/>
<keyword evidence="9" id="KW-0067">ATP-binding</keyword>
<evidence type="ECO:0000256" key="8">
    <source>
        <dbReference type="ARBA" id="ARBA00022806"/>
    </source>
</evidence>
<dbReference type="PROSITE" id="PS51194">
    <property type="entry name" value="HELICASE_CTER"/>
    <property type="match status" value="1"/>
</dbReference>
<evidence type="ECO:0000256" key="1">
    <source>
        <dbReference type="ARBA" id="ARBA00001936"/>
    </source>
</evidence>
<dbReference type="PROSITE" id="PS50142">
    <property type="entry name" value="RNASE_3_2"/>
    <property type="match status" value="2"/>
</dbReference>
<evidence type="ECO:0000256" key="5">
    <source>
        <dbReference type="ARBA" id="ARBA00022737"/>
    </source>
</evidence>
<gene>
    <name evidence="23" type="primary">dcl1</name>
    <name evidence="23" type="ORF">LTR77_009280</name>
</gene>
<dbReference type="PANTHER" id="PTHR14950:SF62">
    <property type="entry name" value="DICER-LIKE PROTEIN 1"/>
    <property type="match status" value="1"/>
</dbReference>
<dbReference type="InterPro" id="IPR038248">
    <property type="entry name" value="Dicer_dimer_sf"/>
</dbReference>
<organism evidence="23 24">
    <name type="scientific">Saxophila tyrrhenica</name>
    <dbReference type="NCBI Taxonomy" id="1690608"/>
    <lineage>
        <taxon>Eukaryota</taxon>
        <taxon>Fungi</taxon>
        <taxon>Dikarya</taxon>
        <taxon>Ascomycota</taxon>
        <taxon>Pezizomycotina</taxon>
        <taxon>Dothideomycetes</taxon>
        <taxon>Dothideomycetidae</taxon>
        <taxon>Mycosphaerellales</taxon>
        <taxon>Extremaceae</taxon>
        <taxon>Saxophila</taxon>
    </lineage>
</organism>
<comment type="cofactor">
    <cofactor evidence="1">
        <name>Mn(2+)</name>
        <dbReference type="ChEBI" id="CHEBI:29035"/>
    </cofactor>
</comment>
<dbReference type="Proteomes" id="UP001337655">
    <property type="component" value="Unassembled WGS sequence"/>
</dbReference>
<dbReference type="GO" id="GO:0005634">
    <property type="term" value="C:nucleus"/>
    <property type="evidence" value="ECO:0007669"/>
    <property type="project" value="TreeGrafter"/>
</dbReference>
<comment type="similarity">
    <text evidence="15 16">Belongs to the helicase family. Dicer subfamily.</text>
</comment>
<keyword evidence="7" id="KW-0378">Hydrolase</keyword>
<keyword evidence="13" id="KW-0464">Manganese</keyword>
<accession>A0AAV9P1G9</accession>
<dbReference type="InterPro" id="IPR003100">
    <property type="entry name" value="PAZ_dom"/>
</dbReference>
<evidence type="ECO:0000256" key="9">
    <source>
        <dbReference type="ARBA" id="ARBA00022840"/>
    </source>
</evidence>
<dbReference type="EMBL" id="JAVRRT010000017">
    <property type="protein sequence ID" value="KAK5165182.1"/>
    <property type="molecule type" value="Genomic_DNA"/>
</dbReference>
<protein>
    <submittedName>
        <fullName evidence="23">Dicer-like protein 1</fullName>
    </submittedName>
</protein>
<dbReference type="GO" id="GO:0003723">
    <property type="term" value="F:RNA binding"/>
    <property type="evidence" value="ECO:0007669"/>
    <property type="project" value="UniProtKB-UniRule"/>
</dbReference>
<dbReference type="InterPro" id="IPR027417">
    <property type="entry name" value="P-loop_NTPase"/>
</dbReference>
<dbReference type="RefSeq" id="XP_064655325.1">
    <property type="nucleotide sequence ID" value="XM_064806508.1"/>
</dbReference>
<evidence type="ECO:0000259" key="22">
    <source>
        <dbReference type="PROSITE" id="PS51327"/>
    </source>
</evidence>
<evidence type="ECO:0000256" key="2">
    <source>
        <dbReference type="ARBA" id="ARBA00001946"/>
    </source>
</evidence>
<dbReference type="Gene3D" id="3.40.50.300">
    <property type="entry name" value="P-loop containing nucleotide triphosphate hydrolases"/>
    <property type="match status" value="2"/>
</dbReference>
<evidence type="ECO:0000313" key="24">
    <source>
        <dbReference type="Proteomes" id="UP001337655"/>
    </source>
</evidence>
<dbReference type="PROSITE" id="PS50821">
    <property type="entry name" value="PAZ"/>
    <property type="match status" value="1"/>
</dbReference>
<dbReference type="CDD" id="cd18034">
    <property type="entry name" value="DEXHc_dicer"/>
    <property type="match status" value="1"/>
</dbReference>
<evidence type="ECO:0000259" key="21">
    <source>
        <dbReference type="PROSITE" id="PS51194"/>
    </source>
</evidence>
<feature type="domain" description="Helicase C-terminal" evidence="21">
    <location>
        <begin position="407"/>
        <end position="572"/>
    </location>
</feature>
<dbReference type="GO" id="GO:0004386">
    <property type="term" value="F:helicase activity"/>
    <property type="evidence" value="ECO:0007669"/>
    <property type="project" value="UniProtKB-KW"/>
</dbReference>
<feature type="domain" description="RNase III" evidence="18">
    <location>
        <begin position="1040"/>
        <end position="1155"/>
    </location>
</feature>
<dbReference type="SMART" id="SM00535">
    <property type="entry name" value="RIBOc"/>
    <property type="match status" value="2"/>
</dbReference>
<dbReference type="FunFam" id="1.10.1520.10:FF:000015">
    <property type="entry name" value="Dicer-like protein 1"/>
    <property type="match status" value="1"/>
</dbReference>
<sequence length="1455" mass="165237">MDSDEDDYDEAPQPGHAPSNLSERRRAQKAAFDAWLTSDVGQEALKPKSKEARLKNAADEELSIHSLMAKEGTQIIKNPREYQMELFERAKNENKIAVLDTGSGKTLIAVLLLRHIIDQELEDRATGKAARISFFLVSSVTLVYQQFSVLETNLDHKIARVCGADNTDFWQKAKWTKLFEESRVVVCTAEILHQCLFHSYISMKQINLLIFDEAHHAKKNHNYARIIKDFYFTADESLRPRVFGMTASPIDAKTDVTQAALELETLLHSRIATTDDMSFTAAVKRPAESILRYDALAQPFETKLLQAVKANYGHIDAFRRTFERTPEIARQLGSWCADMFLVDTIAEKRMKKYEERTERKFYARNANPNVKELDDKQAELRAAIDFLEQQARGLYGKAMEEDEISSKIKSLRLYLATHFERPTSQRCIVFVERRHTARLLHALFLKIGPPHMKSSFLVGSGGKGEEDNISFRSQVMTLIKFRQGEINCLFATSVAEEGLDVPDCNLVIRFDMYRTMIQYVQSRGRARQQNSRFIHMMESGNSVHAQLVSEVRFQERAMRKFCGSLPEDRRLIGHEDNLEALLEKEKDLRVFVDEISGSKLTYGNCLAVLANYVSVLPTDSDEPLHPTYVVFTRGAKFLSEVLLPPGSAVRSVIGRVHTKKTLAKRAAAFDACMELRKKGHLDENLMSTQRRRVNAMRNAELALNMKSGGNYVMRMKPSVWAEARGTLPDELWATVLQFPDGLERDHQPLALLTRTRMPEFPPFPLFLNDGRRSTVVCRRLPRAIKLDDGLLDKLSAFTFRVLKDVFTKTFGQDAAGLSYWIAPLKAAAIVGDEKSTADILDMPLLKEIVASDDSKWTPNTPPESLVGKFIVDPYSGGNKYVTLALEPTLSPSDPPPENSSKQKRATTIINNTVSLWKKQKEMSTWHPNQPVLRAQKLWLRLNQLATPDAKDNKERPSGLAYICPEPLIISMLPPEVVTSCFVFPAIIHRLESYLIALEACDVVGVKCIPEMALAAVTKDADNSGEHGEERINFQRGMGENYERLEFIGDTFLKTATTISTYIQNPSDVEADMHVIRMLMLCNKNLFETAQKLDLMQYVRSQAFSRRTWYPEGLKLLEGKGKNKDEATAVIKHSLGDKTVADVCEALIGAAFVSHDKLDEKWNPEQFDPAVRAVTKLVDKPDHAMDNWAGYRAAYNKPAFQTADSTASQRDLAEKVELEHPYHFKYPRLLRSAFMHPSQPRSYESVPSYERIEFLGDALLDQASITHLFYRFHNKDPGWLTEHKMAMVGNKFLGAVCVNIGFHRHLRYASETLEHQIREYATELLEAKRTAGDSRDYWTTVSDPPKCLPDIVESYVGAMFIDSDFDYGVVLDFFNKHIAWYSKTCPSTTPSPTTTRAPTSTTSCKRPTAARSTASWPMKFPAPTEWRLNGRMSWPRCWCIRLWWLFRRGRVGGMRG</sequence>
<keyword evidence="6" id="KW-0547">Nucleotide-binding</keyword>
<dbReference type="GO" id="GO:0005524">
    <property type="term" value="F:ATP binding"/>
    <property type="evidence" value="ECO:0007669"/>
    <property type="project" value="UniProtKB-KW"/>
</dbReference>
<dbReference type="FunFam" id="3.40.50.300:FF:001669">
    <property type="entry name" value="Dicer-like protein 1"/>
    <property type="match status" value="1"/>
</dbReference>
<keyword evidence="10" id="KW-0460">Magnesium</keyword>
<dbReference type="GO" id="GO:0030422">
    <property type="term" value="P:siRNA processing"/>
    <property type="evidence" value="ECO:0007669"/>
    <property type="project" value="TreeGrafter"/>
</dbReference>
<evidence type="ECO:0000256" key="14">
    <source>
        <dbReference type="ARBA" id="ARBA00025403"/>
    </source>
</evidence>
<feature type="domain" description="PAZ" evidence="19">
    <location>
        <begin position="843"/>
        <end position="971"/>
    </location>
</feature>
<dbReference type="CDD" id="cd18802">
    <property type="entry name" value="SF2_C_dicer"/>
    <property type="match status" value="1"/>
</dbReference>
<evidence type="ECO:0000256" key="13">
    <source>
        <dbReference type="ARBA" id="ARBA00023211"/>
    </source>
</evidence>
<dbReference type="GO" id="GO:0051607">
    <property type="term" value="P:defense response to virus"/>
    <property type="evidence" value="ECO:0007669"/>
    <property type="project" value="UniProtKB-KW"/>
</dbReference>
<dbReference type="Pfam" id="PF03368">
    <property type="entry name" value="Dicer_dimer"/>
    <property type="match status" value="1"/>
</dbReference>
<keyword evidence="24" id="KW-1185">Reference proteome</keyword>
<dbReference type="Gene3D" id="3.30.160.380">
    <property type="entry name" value="Dicer dimerisation domain"/>
    <property type="match status" value="1"/>
</dbReference>
<dbReference type="GO" id="GO:0004525">
    <property type="term" value="F:ribonuclease III activity"/>
    <property type="evidence" value="ECO:0007669"/>
    <property type="project" value="InterPro"/>
</dbReference>
<dbReference type="InterPro" id="IPR000999">
    <property type="entry name" value="RNase_III_dom"/>
</dbReference>
<feature type="compositionally biased region" description="Low complexity" evidence="17">
    <location>
        <begin position="1388"/>
        <end position="1402"/>
    </location>
</feature>
<feature type="region of interest" description="Disordered" evidence="17">
    <location>
        <begin position="1388"/>
        <end position="1407"/>
    </location>
</feature>
<keyword evidence="8" id="KW-0347">Helicase</keyword>
<dbReference type="PROSITE" id="PS51327">
    <property type="entry name" value="DICER_DSRBF"/>
    <property type="match status" value="1"/>
</dbReference>
<dbReference type="PANTHER" id="PTHR14950">
    <property type="entry name" value="DICER-RELATED"/>
    <property type="match status" value="1"/>
</dbReference>
<feature type="domain" description="RNase III" evidence="18">
    <location>
        <begin position="1212"/>
        <end position="1363"/>
    </location>
</feature>
<keyword evidence="4" id="KW-0479">Metal-binding</keyword>
<evidence type="ECO:0000256" key="17">
    <source>
        <dbReference type="SAM" id="MobiDB-lite"/>
    </source>
</evidence>
<feature type="domain" description="Helicase ATP-binding" evidence="20">
    <location>
        <begin position="86"/>
        <end position="267"/>
    </location>
</feature>
<dbReference type="SUPFAM" id="SSF69065">
    <property type="entry name" value="RNase III domain-like"/>
    <property type="match status" value="2"/>
</dbReference>
<comment type="function">
    <text evidence="14">Dicer-like endonuclease involved in cleaving double-stranded RNA in the RNA interference (RNAi) pathway. Produces 21 to 25 bp dsRNAs (siRNAs) which target the selective destruction of homologous RNAs leading to sequence-specific suppression of gene expression, called post-transcriptional gene silencing (PTGS). Part of a broad host defense response against viral infection and transposons.</text>
</comment>
<evidence type="ECO:0000259" key="19">
    <source>
        <dbReference type="PROSITE" id="PS50821"/>
    </source>
</evidence>
<evidence type="ECO:0000256" key="11">
    <source>
        <dbReference type="ARBA" id="ARBA00022884"/>
    </source>
</evidence>
<dbReference type="SMART" id="SM00490">
    <property type="entry name" value="HELICc"/>
    <property type="match status" value="1"/>
</dbReference>
<dbReference type="InterPro" id="IPR011545">
    <property type="entry name" value="DEAD/DEAH_box_helicase_dom"/>
</dbReference>
<dbReference type="Pfam" id="PF00270">
    <property type="entry name" value="DEAD"/>
    <property type="match status" value="1"/>
</dbReference>
<dbReference type="SMART" id="SM00487">
    <property type="entry name" value="DEXDc"/>
    <property type="match status" value="1"/>
</dbReference>